<sequence>MFDCSGLTMYAVFQAGGGRICLGHYTQNQQDDPRAAVVPFEQRAVGDLVFFTE</sequence>
<dbReference type="GO" id="GO:0006508">
    <property type="term" value="P:proteolysis"/>
    <property type="evidence" value="ECO:0007669"/>
    <property type="project" value="UniProtKB-KW"/>
</dbReference>
<keyword evidence="7" id="KW-1185">Reference proteome</keyword>
<organism evidence="6 7">
    <name type="scientific">Nocardia aurantia</name>
    <dbReference type="NCBI Taxonomy" id="2585199"/>
    <lineage>
        <taxon>Bacteria</taxon>
        <taxon>Bacillati</taxon>
        <taxon>Actinomycetota</taxon>
        <taxon>Actinomycetes</taxon>
        <taxon>Mycobacteriales</taxon>
        <taxon>Nocardiaceae</taxon>
        <taxon>Nocardia</taxon>
    </lineage>
</organism>
<evidence type="ECO:0000313" key="6">
    <source>
        <dbReference type="EMBL" id="MQY27267.1"/>
    </source>
</evidence>
<dbReference type="GO" id="GO:0008234">
    <property type="term" value="F:cysteine-type peptidase activity"/>
    <property type="evidence" value="ECO:0007669"/>
    <property type="project" value="UniProtKB-KW"/>
</dbReference>
<evidence type="ECO:0000313" key="7">
    <source>
        <dbReference type="Proteomes" id="UP000431401"/>
    </source>
</evidence>
<dbReference type="SUPFAM" id="SSF54001">
    <property type="entry name" value="Cysteine proteinases"/>
    <property type="match status" value="1"/>
</dbReference>
<comment type="similarity">
    <text evidence="1">Belongs to the peptidase C40 family.</text>
</comment>
<evidence type="ECO:0000259" key="5">
    <source>
        <dbReference type="Pfam" id="PF00877"/>
    </source>
</evidence>
<dbReference type="AlphaFoldDB" id="A0A7K0DNK3"/>
<dbReference type="InterPro" id="IPR000064">
    <property type="entry name" value="NLP_P60_dom"/>
</dbReference>
<keyword evidence="4" id="KW-0788">Thiol protease</keyword>
<evidence type="ECO:0000256" key="4">
    <source>
        <dbReference type="ARBA" id="ARBA00022807"/>
    </source>
</evidence>
<gene>
    <name evidence="6" type="ORF">NRB56_28500</name>
</gene>
<dbReference type="Proteomes" id="UP000431401">
    <property type="component" value="Unassembled WGS sequence"/>
</dbReference>
<name>A0A7K0DNK3_9NOCA</name>
<feature type="domain" description="NlpC/P60" evidence="5">
    <location>
        <begin position="2"/>
        <end position="52"/>
    </location>
</feature>
<keyword evidence="2" id="KW-0645">Protease</keyword>
<evidence type="ECO:0000256" key="3">
    <source>
        <dbReference type="ARBA" id="ARBA00022801"/>
    </source>
</evidence>
<reference evidence="6 7" key="1">
    <citation type="submission" date="2019-10" db="EMBL/GenBank/DDBJ databases">
        <title>Nocardia macrotermitis sp. nov. and Nocardia aurantia sp. nov., isolated from the gut of fungus growing-termite Macrotermes natalensis.</title>
        <authorList>
            <person name="Benndorf R."/>
            <person name="Schwitalla J."/>
            <person name="Martin K."/>
            <person name="De Beer W."/>
            <person name="Kaster A.-K."/>
            <person name="Vollmers J."/>
            <person name="Poulsen M."/>
            <person name="Beemelmanns C."/>
        </authorList>
    </citation>
    <scope>NUCLEOTIDE SEQUENCE [LARGE SCALE GENOMIC DNA]</scope>
    <source>
        <strain evidence="6 7">RB56</strain>
    </source>
</reference>
<protein>
    <recommendedName>
        <fullName evidence="5">NlpC/P60 domain-containing protein</fullName>
    </recommendedName>
</protein>
<comment type="caution">
    <text evidence="6">The sequence shown here is derived from an EMBL/GenBank/DDBJ whole genome shotgun (WGS) entry which is preliminary data.</text>
</comment>
<proteinExistence type="inferred from homology"/>
<dbReference type="InterPro" id="IPR038765">
    <property type="entry name" value="Papain-like_cys_pep_sf"/>
</dbReference>
<dbReference type="EMBL" id="WEGI01000006">
    <property type="protein sequence ID" value="MQY27267.1"/>
    <property type="molecule type" value="Genomic_DNA"/>
</dbReference>
<evidence type="ECO:0000256" key="1">
    <source>
        <dbReference type="ARBA" id="ARBA00007074"/>
    </source>
</evidence>
<accession>A0A7K0DNK3</accession>
<keyword evidence="3" id="KW-0378">Hydrolase</keyword>
<dbReference type="Pfam" id="PF00877">
    <property type="entry name" value="NLPC_P60"/>
    <property type="match status" value="1"/>
</dbReference>
<dbReference type="Gene3D" id="3.90.1720.10">
    <property type="entry name" value="endopeptidase domain like (from Nostoc punctiforme)"/>
    <property type="match status" value="1"/>
</dbReference>
<evidence type="ECO:0000256" key="2">
    <source>
        <dbReference type="ARBA" id="ARBA00022670"/>
    </source>
</evidence>